<dbReference type="Proteomes" id="UP000294911">
    <property type="component" value="Unassembled WGS sequence"/>
</dbReference>
<dbReference type="GO" id="GO:0010181">
    <property type="term" value="F:FMN binding"/>
    <property type="evidence" value="ECO:0007669"/>
    <property type="project" value="InterPro"/>
</dbReference>
<dbReference type="PANTHER" id="PTHR43278">
    <property type="entry name" value="NAD(P)H-DEPENDENT FMN-CONTAINING OXIDOREDUCTASE YWQN-RELATED"/>
    <property type="match status" value="1"/>
</dbReference>
<proteinExistence type="predicted"/>
<reference evidence="4 5" key="1">
    <citation type="submission" date="2019-03" db="EMBL/GenBank/DDBJ databases">
        <title>Genomic Encyclopedia of Type Strains, Phase IV (KMG-IV): sequencing the most valuable type-strain genomes for metagenomic binning, comparative biology and taxonomic classification.</title>
        <authorList>
            <person name="Goeker M."/>
        </authorList>
    </citation>
    <scope>NUCLEOTIDE SEQUENCE [LARGE SCALE GENOMIC DNA]</scope>
    <source>
        <strain evidence="4 5">DSM 45765</strain>
    </source>
</reference>
<keyword evidence="2" id="KW-0288">FMN</keyword>
<dbReference type="Pfam" id="PF03358">
    <property type="entry name" value="FMN_red"/>
    <property type="match status" value="1"/>
</dbReference>
<dbReference type="SUPFAM" id="SSF52218">
    <property type="entry name" value="Flavoproteins"/>
    <property type="match status" value="1"/>
</dbReference>
<dbReference type="InterPro" id="IPR029039">
    <property type="entry name" value="Flavoprotein-like_sf"/>
</dbReference>
<name>A0A4R2QYH6_9PSEU</name>
<dbReference type="InterPro" id="IPR008254">
    <property type="entry name" value="Flavodoxin/NO_synth"/>
</dbReference>
<dbReference type="GO" id="GO:0016491">
    <property type="term" value="F:oxidoreductase activity"/>
    <property type="evidence" value="ECO:0007669"/>
    <property type="project" value="InterPro"/>
</dbReference>
<gene>
    <name evidence="4" type="ORF">EV191_102512</name>
</gene>
<dbReference type="Gene3D" id="3.40.50.360">
    <property type="match status" value="1"/>
</dbReference>
<accession>A0A4R2QYH6</accession>
<keyword evidence="1" id="KW-0285">Flavoprotein</keyword>
<sequence>MRVLALSSSPRKDGNSRMLAEAVLSGAASNGHQIDLVDLADVVRAPLRDCRTCRLSDGRCGIDDEYEELLRGKVADADAWIFATPLYWYGIAGQLKIFIDRLFCYTSSGNPDFADMIDRLKGKRFAVALTAEESYPGAVVGATAQLQELARYLRHEFVGVVRGVANSRGEVQRDPAKPMDQAYALGARLFDGIVSDYRVDSERSGVIWPTGAA</sequence>
<dbReference type="OrthoDB" id="9805976at2"/>
<dbReference type="PROSITE" id="PS50902">
    <property type="entry name" value="FLAVODOXIN_LIKE"/>
    <property type="match status" value="1"/>
</dbReference>
<evidence type="ECO:0000259" key="3">
    <source>
        <dbReference type="PROSITE" id="PS50902"/>
    </source>
</evidence>
<dbReference type="EMBL" id="SLXQ01000002">
    <property type="protein sequence ID" value="TCP55300.1"/>
    <property type="molecule type" value="Genomic_DNA"/>
</dbReference>
<dbReference type="PANTHER" id="PTHR43278:SF4">
    <property type="entry name" value="NAD(P)H-DEPENDENT FMN-CONTAINING OXIDOREDUCTASE YWQN-RELATED"/>
    <property type="match status" value="1"/>
</dbReference>
<comment type="caution">
    <text evidence="4">The sequence shown here is derived from an EMBL/GenBank/DDBJ whole genome shotgun (WGS) entry which is preliminary data.</text>
</comment>
<keyword evidence="5" id="KW-1185">Reference proteome</keyword>
<organism evidence="4 5">
    <name type="scientific">Tamaricihabitans halophyticus</name>
    <dbReference type="NCBI Taxonomy" id="1262583"/>
    <lineage>
        <taxon>Bacteria</taxon>
        <taxon>Bacillati</taxon>
        <taxon>Actinomycetota</taxon>
        <taxon>Actinomycetes</taxon>
        <taxon>Pseudonocardiales</taxon>
        <taxon>Pseudonocardiaceae</taxon>
        <taxon>Tamaricihabitans</taxon>
    </lineage>
</organism>
<feature type="domain" description="Flavodoxin-like" evidence="3">
    <location>
        <begin position="5"/>
        <end position="190"/>
    </location>
</feature>
<dbReference type="RefSeq" id="WP_132876637.1">
    <property type="nucleotide sequence ID" value="NZ_SLXQ01000002.1"/>
</dbReference>
<protein>
    <submittedName>
        <fullName evidence="4">NADPH-dependent FMN reductase</fullName>
    </submittedName>
</protein>
<evidence type="ECO:0000313" key="4">
    <source>
        <dbReference type="EMBL" id="TCP55300.1"/>
    </source>
</evidence>
<evidence type="ECO:0000313" key="5">
    <source>
        <dbReference type="Proteomes" id="UP000294911"/>
    </source>
</evidence>
<evidence type="ECO:0000256" key="1">
    <source>
        <dbReference type="ARBA" id="ARBA00022630"/>
    </source>
</evidence>
<dbReference type="AlphaFoldDB" id="A0A4R2QYH6"/>
<dbReference type="InterPro" id="IPR051796">
    <property type="entry name" value="ISF_SsuE-like"/>
</dbReference>
<dbReference type="InterPro" id="IPR005025">
    <property type="entry name" value="FMN_Rdtase-like_dom"/>
</dbReference>
<evidence type="ECO:0000256" key="2">
    <source>
        <dbReference type="ARBA" id="ARBA00022643"/>
    </source>
</evidence>